<sequence length="481" mass="54959">MQRVVTSHMCGDFMGPCLHTSLDGGVTMMEALNYAKLDYVSLGNHEFDLGKAQLEARLSSYKGKLLNTNGMDDQLKTLPKYDVVDVGGKKVLMVGLCIGDPSIYSANSCPEMKDFVHSIMAAWEDACSKGQHIDIVVPMTHQLIEDDRLLAEQFEMHETMSGKAPVILGGHEHTVFEEEVADSLIVKTGQDATKIACVDIWWTAKGVKCRHVLIDTEKFTSNGPAAAWADGKKKFVQAAMEAPIMALPSKMSTKQVRFEQSDLAAFLLEKLKRGTSPVLDAGGKDTDEPVWKYGHWPRRARRFFDRVLYVICFTLLFLWATLGYFLVYIQYLPPDPTDDYCGITAFLCLWLSVFAFVDNAGEKRTWIQRWEEFVVMWVLTSGLAQIGWELPYVLWKVRWLQPIQSATLLLLEFDDKFLKPDELWAWPFWMYASGDTRYMRQHSSSHATETMLVISGPFELWAVWMLKRRLRYKTVARWRRG</sequence>
<feature type="transmembrane region" description="Helical" evidence="1">
    <location>
        <begin position="343"/>
        <end position="361"/>
    </location>
</feature>
<evidence type="ECO:0000313" key="2">
    <source>
        <dbReference type="EMBL" id="CAI4017982.1"/>
    </source>
</evidence>
<dbReference type="GO" id="GO:0009166">
    <property type="term" value="P:nucleotide catabolic process"/>
    <property type="evidence" value="ECO:0007669"/>
    <property type="project" value="InterPro"/>
</dbReference>
<keyword evidence="1" id="KW-0472">Membrane</keyword>
<dbReference type="EMBL" id="CAMXCT020006667">
    <property type="protein sequence ID" value="CAL1171357.1"/>
    <property type="molecule type" value="Genomic_DNA"/>
</dbReference>
<dbReference type="SUPFAM" id="SSF56300">
    <property type="entry name" value="Metallo-dependent phosphatases"/>
    <property type="match status" value="1"/>
</dbReference>
<evidence type="ECO:0000313" key="3">
    <source>
        <dbReference type="EMBL" id="CAL4805294.1"/>
    </source>
</evidence>
<dbReference type="EMBL" id="CAMXCT030006667">
    <property type="protein sequence ID" value="CAL4805294.1"/>
    <property type="molecule type" value="Genomic_DNA"/>
</dbReference>
<dbReference type="GO" id="GO:0016787">
    <property type="term" value="F:hydrolase activity"/>
    <property type="evidence" value="ECO:0007669"/>
    <property type="project" value="InterPro"/>
</dbReference>
<gene>
    <name evidence="2" type="ORF">C1SCF055_LOCUS42585</name>
</gene>
<dbReference type="Gene3D" id="3.60.21.10">
    <property type="match status" value="1"/>
</dbReference>
<comment type="caution">
    <text evidence="2">The sequence shown here is derived from an EMBL/GenBank/DDBJ whole genome shotgun (WGS) entry which is preliminary data.</text>
</comment>
<protein>
    <recommendedName>
        <fullName evidence="5">Calcineurin-like phosphoesterase domain-containing protein</fullName>
    </recommendedName>
</protein>
<accession>A0A9P1GN91</accession>
<evidence type="ECO:0000256" key="1">
    <source>
        <dbReference type="SAM" id="Phobius"/>
    </source>
</evidence>
<name>A0A9P1GN91_9DINO</name>
<feature type="transmembrane region" description="Helical" evidence="1">
    <location>
        <begin position="447"/>
        <end position="466"/>
    </location>
</feature>
<dbReference type="EMBL" id="CAMXCT010006667">
    <property type="protein sequence ID" value="CAI4017982.1"/>
    <property type="molecule type" value="Genomic_DNA"/>
</dbReference>
<proteinExistence type="predicted"/>
<dbReference type="InterPro" id="IPR029052">
    <property type="entry name" value="Metallo-depent_PP-like"/>
</dbReference>
<feature type="transmembrane region" description="Helical" evidence="1">
    <location>
        <begin position="307"/>
        <end position="331"/>
    </location>
</feature>
<keyword evidence="1" id="KW-0812">Transmembrane</keyword>
<organism evidence="2">
    <name type="scientific">Cladocopium goreaui</name>
    <dbReference type="NCBI Taxonomy" id="2562237"/>
    <lineage>
        <taxon>Eukaryota</taxon>
        <taxon>Sar</taxon>
        <taxon>Alveolata</taxon>
        <taxon>Dinophyceae</taxon>
        <taxon>Suessiales</taxon>
        <taxon>Symbiodiniaceae</taxon>
        <taxon>Cladocopium</taxon>
    </lineage>
</organism>
<reference evidence="3 4" key="2">
    <citation type="submission" date="2024-05" db="EMBL/GenBank/DDBJ databases">
        <authorList>
            <person name="Chen Y."/>
            <person name="Shah S."/>
            <person name="Dougan E. K."/>
            <person name="Thang M."/>
            <person name="Chan C."/>
        </authorList>
    </citation>
    <scope>NUCLEOTIDE SEQUENCE [LARGE SCALE GENOMIC DNA]</scope>
</reference>
<dbReference type="PANTHER" id="PTHR11575">
    <property type="entry name" value="5'-NUCLEOTIDASE-RELATED"/>
    <property type="match status" value="1"/>
</dbReference>
<evidence type="ECO:0000313" key="4">
    <source>
        <dbReference type="Proteomes" id="UP001152797"/>
    </source>
</evidence>
<reference evidence="2" key="1">
    <citation type="submission" date="2022-10" db="EMBL/GenBank/DDBJ databases">
        <authorList>
            <person name="Chen Y."/>
            <person name="Dougan E. K."/>
            <person name="Chan C."/>
            <person name="Rhodes N."/>
            <person name="Thang M."/>
        </authorList>
    </citation>
    <scope>NUCLEOTIDE SEQUENCE</scope>
</reference>
<dbReference type="OrthoDB" id="406024at2759"/>
<evidence type="ECO:0008006" key="5">
    <source>
        <dbReference type="Google" id="ProtNLM"/>
    </source>
</evidence>
<keyword evidence="4" id="KW-1185">Reference proteome</keyword>
<keyword evidence="1" id="KW-1133">Transmembrane helix</keyword>
<feature type="transmembrane region" description="Helical" evidence="1">
    <location>
        <begin position="373"/>
        <end position="395"/>
    </location>
</feature>
<dbReference type="Proteomes" id="UP001152797">
    <property type="component" value="Unassembled WGS sequence"/>
</dbReference>
<dbReference type="InterPro" id="IPR006179">
    <property type="entry name" value="5_nucleotidase/apyrase"/>
</dbReference>
<dbReference type="PANTHER" id="PTHR11575:SF48">
    <property type="entry name" value="5'-NUCLEOTIDASE"/>
    <property type="match status" value="1"/>
</dbReference>
<dbReference type="AlphaFoldDB" id="A0A9P1GN91"/>